<organism evidence="1">
    <name type="scientific">Oryza meridionalis</name>
    <dbReference type="NCBI Taxonomy" id="40149"/>
    <lineage>
        <taxon>Eukaryota</taxon>
        <taxon>Viridiplantae</taxon>
        <taxon>Streptophyta</taxon>
        <taxon>Embryophyta</taxon>
        <taxon>Tracheophyta</taxon>
        <taxon>Spermatophyta</taxon>
        <taxon>Magnoliopsida</taxon>
        <taxon>Liliopsida</taxon>
        <taxon>Poales</taxon>
        <taxon>Poaceae</taxon>
        <taxon>BOP clade</taxon>
        <taxon>Oryzoideae</taxon>
        <taxon>Oryzeae</taxon>
        <taxon>Oryzinae</taxon>
        <taxon>Oryza</taxon>
    </lineage>
</organism>
<evidence type="ECO:0000313" key="2">
    <source>
        <dbReference type="Proteomes" id="UP000008021"/>
    </source>
</evidence>
<dbReference type="EnsemblPlants" id="OMERI08G03190.2">
    <property type="protein sequence ID" value="OMERI08G03190.2"/>
    <property type="gene ID" value="OMERI08G03190"/>
</dbReference>
<dbReference type="AlphaFoldDB" id="A0A0E0EI02"/>
<keyword evidence="2" id="KW-1185">Reference proteome</keyword>
<dbReference type="Gramene" id="OMERI08G03190.2">
    <property type="protein sequence ID" value="OMERI08G03190.2"/>
    <property type="gene ID" value="OMERI08G03190"/>
</dbReference>
<protein>
    <submittedName>
        <fullName evidence="1">Uncharacterized protein</fullName>
    </submittedName>
</protein>
<reference evidence="1" key="2">
    <citation type="submission" date="2018-05" db="EMBL/GenBank/DDBJ databases">
        <title>OmerRS3 (Oryza meridionalis Reference Sequence Version 3).</title>
        <authorList>
            <person name="Zhang J."/>
            <person name="Kudrna D."/>
            <person name="Lee S."/>
            <person name="Talag J."/>
            <person name="Welchert J."/>
            <person name="Wing R.A."/>
        </authorList>
    </citation>
    <scope>NUCLEOTIDE SEQUENCE [LARGE SCALE GENOMIC DNA]</scope>
    <source>
        <strain evidence="1">cv. OR44</strain>
    </source>
</reference>
<accession>A0A0E0EI02</accession>
<evidence type="ECO:0000313" key="1">
    <source>
        <dbReference type="EnsemblPlants" id="OMERI08G03190.2"/>
    </source>
</evidence>
<dbReference type="Proteomes" id="UP000008021">
    <property type="component" value="Chromosome 8"/>
</dbReference>
<dbReference type="HOGENOM" id="CLU_2726483_0_0_1"/>
<reference evidence="1" key="1">
    <citation type="submission" date="2015-04" db="UniProtKB">
        <authorList>
            <consortium name="EnsemblPlants"/>
        </authorList>
    </citation>
    <scope>IDENTIFICATION</scope>
</reference>
<proteinExistence type="predicted"/>
<name>A0A0E0EI02_9ORYZ</name>
<sequence>MPQYSGALNFPARRCLNLFSLAIPVGNLSTFVRIFITELNSWSRNLSRNSQLKNLIFACQRSDFFDPSRAVA</sequence>